<keyword evidence="5" id="KW-1185">Reference proteome</keyword>
<dbReference type="InterPro" id="IPR036291">
    <property type="entry name" value="NAD(P)-bd_dom_sf"/>
</dbReference>
<comment type="similarity">
    <text evidence="1 3">Belongs to the short-chain dehydrogenases/reductases (SDR) family.</text>
</comment>
<gene>
    <name evidence="4" type="ORF">SAJA_04575</name>
</gene>
<dbReference type="CDD" id="cd05233">
    <property type="entry name" value="SDR_c"/>
    <property type="match status" value="1"/>
</dbReference>
<dbReference type="AlphaFoldDB" id="A0A423PYR8"/>
<dbReference type="PRINTS" id="PR00080">
    <property type="entry name" value="SDRFAMILY"/>
</dbReference>
<dbReference type="PANTHER" id="PTHR44196:SF1">
    <property type="entry name" value="DEHYDROGENASE_REDUCTASE SDR FAMILY MEMBER 7B"/>
    <property type="match status" value="1"/>
</dbReference>
<proteinExistence type="inferred from homology"/>
<evidence type="ECO:0000256" key="3">
    <source>
        <dbReference type="RuleBase" id="RU000363"/>
    </source>
</evidence>
<dbReference type="InParanoid" id="A0A423PYR8"/>
<reference evidence="4 5" key="1">
    <citation type="submission" date="2013-10" db="EMBL/GenBank/DDBJ databases">
        <title>Salinisphaera japonica YTM-1 Genome Sequencing.</title>
        <authorList>
            <person name="Lai Q."/>
            <person name="Li C."/>
            <person name="Shao Z."/>
        </authorList>
    </citation>
    <scope>NUCLEOTIDE SEQUENCE [LARGE SCALE GENOMIC DNA]</scope>
    <source>
        <strain evidence="4 5">YTM-1</strain>
    </source>
</reference>
<evidence type="ECO:0000256" key="1">
    <source>
        <dbReference type="ARBA" id="ARBA00006484"/>
    </source>
</evidence>
<dbReference type="InterPro" id="IPR002347">
    <property type="entry name" value="SDR_fam"/>
</dbReference>
<dbReference type="PANTHER" id="PTHR44196">
    <property type="entry name" value="DEHYDROGENASE/REDUCTASE SDR FAMILY MEMBER 7B"/>
    <property type="match status" value="1"/>
</dbReference>
<dbReference type="PROSITE" id="PS00061">
    <property type="entry name" value="ADH_SHORT"/>
    <property type="match status" value="1"/>
</dbReference>
<dbReference type="InterPro" id="IPR020904">
    <property type="entry name" value="Sc_DH/Rdtase_CS"/>
</dbReference>
<dbReference type="SUPFAM" id="SSF51735">
    <property type="entry name" value="NAD(P)-binding Rossmann-fold domains"/>
    <property type="match status" value="1"/>
</dbReference>
<dbReference type="PRINTS" id="PR00081">
    <property type="entry name" value="GDHRDH"/>
</dbReference>
<evidence type="ECO:0000313" key="4">
    <source>
        <dbReference type="EMBL" id="ROO30767.1"/>
    </source>
</evidence>
<evidence type="ECO:0000256" key="2">
    <source>
        <dbReference type="ARBA" id="ARBA00023002"/>
    </source>
</evidence>
<dbReference type="Pfam" id="PF00106">
    <property type="entry name" value="adh_short"/>
    <property type="match status" value="1"/>
</dbReference>
<dbReference type="NCBIfam" id="NF004196">
    <property type="entry name" value="PRK05650.1"/>
    <property type="match status" value="1"/>
</dbReference>
<name>A0A423PYR8_9GAMM</name>
<dbReference type="Proteomes" id="UP000285310">
    <property type="component" value="Unassembled WGS sequence"/>
</dbReference>
<accession>A0A423PYR8</accession>
<keyword evidence="2" id="KW-0560">Oxidoreductase</keyword>
<dbReference type="GO" id="GO:0016491">
    <property type="term" value="F:oxidoreductase activity"/>
    <property type="evidence" value="ECO:0007669"/>
    <property type="project" value="UniProtKB-KW"/>
</dbReference>
<sequence length="279" mass="30592">MMSQDKSPDQSVKRIAITGAGSGLGRAIALRYVRAGWHVAVTDLQTTRAQSVAEEIEQAGGTALVQTLDTRREADFDQLMSRLQTEWGGIDVFVNNAGVASAGTAAETSLEDWQWLLDINLMGVIRGTRAAIPLLRESRGHLINIASFAAIASAPGMASYNVAKAGVLSLSETVRGEEYRFGVGVTVACPAFFATNLMDNFRGAEPQQKDMVQKLMSRSSVTADTVADDIFEAAAAERFLVISHRESRWQYRLKRLQPEMFFQAVRKATRSFVERKDKA</sequence>
<protein>
    <submittedName>
        <fullName evidence="4">Short-chain dehydrogenase</fullName>
    </submittedName>
</protein>
<comment type="caution">
    <text evidence="4">The sequence shown here is derived from an EMBL/GenBank/DDBJ whole genome shotgun (WGS) entry which is preliminary data.</text>
</comment>
<dbReference type="Gene3D" id="3.40.50.720">
    <property type="entry name" value="NAD(P)-binding Rossmann-like Domain"/>
    <property type="match status" value="1"/>
</dbReference>
<dbReference type="GO" id="GO:0016020">
    <property type="term" value="C:membrane"/>
    <property type="evidence" value="ECO:0007669"/>
    <property type="project" value="TreeGrafter"/>
</dbReference>
<dbReference type="EMBL" id="AYKG01000010">
    <property type="protein sequence ID" value="ROO30767.1"/>
    <property type="molecule type" value="Genomic_DNA"/>
</dbReference>
<organism evidence="4 5">
    <name type="scientific">Salinisphaera japonica YTM-1</name>
    <dbReference type="NCBI Taxonomy" id="1209778"/>
    <lineage>
        <taxon>Bacteria</taxon>
        <taxon>Pseudomonadati</taxon>
        <taxon>Pseudomonadota</taxon>
        <taxon>Gammaproteobacteria</taxon>
        <taxon>Salinisphaerales</taxon>
        <taxon>Salinisphaeraceae</taxon>
        <taxon>Salinisphaera</taxon>
    </lineage>
</organism>
<evidence type="ECO:0000313" key="5">
    <source>
        <dbReference type="Proteomes" id="UP000285310"/>
    </source>
</evidence>